<dbReference type="Proteomes" id="UP000245391">
    <property type="component" value="Unassembled WGS sequence"/>
</dbReference>
<evidence type="ECO:0000256" key="1">
    <source>
        <dbReference type="ARBA" id="ARBA00004442"/>
    </source>
</evidence>
<evidence type="ECO:0000256" key="7">
    <source>
        <dbReference type="ARBA" id="ARBA00023237"/>
    </source>
</evidence>
<evidence type="ECO:0000313" key="10">
    <source>
        <dbReference type="Proteomes" id="UP000245391"/>
    </source>
</evidence>
<gene>
    <name evidence="9" type="ORF">DF947_18080</name>
</gene>
<dbReference type="RefSeq" id="WP_109931533.1">
    <property type="nucleotide sequence ID" value="NZ_QGNY01000007.1"/>
</dbReference>
<keyword evidence="3" id="KW-0813">Transport</keyword>
<evidence type="ECO:0000256" key="6">
    <source>
        <dbReference type="ARBA" id="ARBA00023136"/>
    </source>
</evidence>
<protein>
    <submittedName>
        <fullName evidence="9">Transporter</fullName>
    </submittedName>
</protein>
<dbReference type="EMBL" id="QGNY01000007">
    <property type="protein sequence ID" value="PWS30337.1"/>
    <property type="molecule type" value="Genomic_DNA"/>
</dbReference>
<evidence type="ECO:0000256" key="5">
    <source>
        <dbReference type="ARBA" id="ARBA00022692"/>
    </source>
</evidence>
<dbReference type="GO" id="GO:0009279">
    <property type="term" value="C:cell outer membrane"/>
    <property type="evidence" value="ECO:0007669"/>
    <property type="project" value="UniProtKB-SubCell"/>
</dbReference>
<dbReference type="InterPro" id="IPR003423">
    <property type="entry name" value="OMP_efflux"/>
</dbReference>
<keyword evidence="4" id="KW-1134">Transmembrane beta strand</keyword>
<dbReference type="InterPro" id="IPR051906">
    <property type="entry name" value="TolC-like"/>
</dbReference>
<keyword evidence="8" id="KW-0732">Signal</keyword>
<accession>A0A317EWW9</accession>
<comment type="caution">
    <text evidence="9">The sequence shown here is derived from an EMBL/GenBank/DDBJ whole genome shotgun (WGS) entry which is preliminary data.</text>
</comment>
<evidence type="ECO:0000256" key="3">
    <source>
        <dbReference type="ARBA" id="ARBA00022448"/>
    </source>
</evidence>
<dbReference type="GO" id="GO:1990281">
    <property type="term" value="C:efflux pump complex"/>
    <property type="evidence" value="ECO:0007669"/>
    <property type="project" value="TreeGrafter"/>
</dbReference>
<organism evidence="9 10">
    <name type="scientific">Pedobacter paludis</name>
    <dbReference type="NCBI Taxonomy" id="2203212"/>
    <lineage>
        <taxon>Bacteria</taxon>
        <taxon>Pseudomonadati</taxon>
        <taxon>Bacteroidota</taxon>
        <taxon>Sphingobacteriia</taxon>
        <taxon>Sphingobacteriales</taxon>
        <taxon>Sphingobacteriaceae</taxon>
        <taxon>Pedobacter</taxon>
    </lineage>
</organism>
<feature type="signal peptide" evidence="8">
    <location>
        <begin position="1"/>
        <end position="23"/>
    </location>
</feature>
<reference evidence="10" key="1">
    <citation type="submission" date="2018-05" db="EMBL/GenBank/DDBJ databases">
        <title>Pedobacter paludis sp. nov., isolated from wetland soil.</title>
        <authorList>
            <person name="Zhang Y."/>
        </authorList>
    </citation>
    <scope>NUCLEOTIDE SEQUENCE [LARGE SCALE GENOMIC DNA]</scope>
    <source>
        <strain evidence="10">R-8</strain>
    </source>
</reference>
<dbReference type="GO" id="GO:0015562">
    <property type="term" value="F:efflux transmembrane transporter activity"/>
    <property type="evidence" value="ECO:0007669"/>
    <property type="project" value="InterPro"/>
</dbReference>
<dbReference type="PANTHER" id="PTHR30026">
    <property type="entry name" value="OUTER MEMBRANE PROTEIN TOLC"/>
    <property type="match status" value="1"/>
</dbReference>
<evidence type="ECO:0000256" key="4">
    <source>
        <dbReference type="ARBA" id="ARBA00022452"/>
    </source>
</evidence>
<dbReference type="AlphaFoldDB" id="A0A317EWW9"/>
<keyword evidence="10" id="KW-1185">Reference proteome</keyword>
<evidence type="ECO:0000256" key="2">
    <source>
        <dbReference type="ARBA" id="ARBA00007613"/>
    </source>
</evidence>
<feature type="chain" id="PRO_5016439971" evidence="8">
    <location>
        <begin position="24"/>
        <end position="463"/>
    </location>
</feature>
<keyword evidence="7" id="KW-0998">Cell outer membrane</keyword>
<comment type="subcellular location">
    <subcellularLocation>
        <location evidence="1">Cell outer membrane</location>
    </subcellularLocation>
</comment>
<dbReference type="Pfam" id="PF02321">
    <property type="entry name" value="OEP"/>
    <property type="match status" value="1"/>
</dbReference>
<sequence length="463" mass="51670">MPRTPRSYLLIFFLFTLPFSSNAQILTLKQAVSTALTNYGTIKAKNNYANASKSIIQQTKREYLPNFNLSAQQDYGTINGQNGPQYGLGGLGTASSGPALDKQNWNAAFGALYLANINWDFFTFGRIKQRIKIADATYKRDQNDFEQEKFQQEIKVSAAYLNLLAAQRLTKSQQKNLNRAITFKNTAVVRAKNGLIAGVDSSFAKAEVSSAKIALTKAKDLEQEQANRLGVLMGLTATNYDLDTASISRIPTDFISDTLIKSTHPILKFYQNRIDVSDQQTSYLKRLYYPTFSLFGVMQGRGSGFGTGYALNQMAYTTSYADGINPTRGNYLIGIGMTWNLTTILRNHPQVRAQQFISEALKDEYDLVDQQLKSQLVLADAKLKNALDNYNEAPIQVKAASDAYLQKSILYKNGLTTLVDLTQALFTLNRAETDRDIAYTNVWQALLLKSAALGNYDIFINEF</sequence>
<comment type="similarity">
    <text evidence="2">Belongs to the outer membrane factor (OMF) (TC 1.B.17) family.</text>
</comment>
<dbReference type="GO" id="GO:0015288">
    <property type="term" value="F:porin activity"/>
    <property type="evidence" value="ECO:0007669"/>
    <property type="project" value="TreeGrafter"/>
</dbReference>
<dbReference type="OrthoDB" id="654853at2"/>
<name>A0A317EWW9_9SPHI</name>
<dbReference type="SUPFAM" id="SSF56954">
    <property type="entry name" value="Outer membrane efflux proteins (OEP)"/>
    <property type="match status" value="1"/>
</dbReference>
<keyword evidence="5" id="KW-0812">Transmembrane</keyword>
<keyword evidence="6" id="KW-0472">Membrane</keyword>
<evidence type="ECO:0000256" key="8">
    <source>
        <dbReference type="SAM" id="SignalP"/>
    </source>
</evidence>
<evidence type="ECO:0000313" key="9">
    <source>
        <dbReference type="EMBL" id="PWS30337.1"/>
    </source>
</evidence>
<dbReference type="PANTHER" id="PTHR30026:SF20">
    <property type="entry name" value="OUTER MEMBRANE PROTEIN TOLC"/>
    <property type="match status" value="1"/>
</dbReference>
<dbReference type="Gene3D" id="1.20.1600.10">
    <property type="entry name" value="Outer membrane efflux proteins (OEP)"/>
    <property type="match status" value="1"/>
</dbReference>
<proteinExistence type="inferred from homology"/>